<dbReference type="EMBL" id="MRZV01000502">
    <property type="protein sequence ID" value="PIK48782.1"/>
    <property type="molecule type" value="Genomic_DNA"/>
</dbReference>
<keyword evidence="2" id="KW-0805">Transcription regulation</keyword>
<comment type="caution">
    <text evidence="6">The sequence shown here is derived from an EMBL/GenBank/DDBJ whole genome shotgun (WGS) entry which is preliminary data.</text>
</comment>
<evidence type="ECO:0000256" key="2">
    <source>
        <dbReference type="ARBA" id="ARBA00023015"/>
    </source>
</evidence>
<name>A0A2G8KL95_STIJA</name>
<evidence type="ECO:0000313" key="6">
    <source>
        <dbReference type="EMBL" id="PIK48782.1"/>
    </source>
</evidence>
<dbReference type="Gene3D" id="3.40.50.300">
    <property type="entry name" value="P-loop containing nucleotide triphosphate hydrolases"/>
    <property type="match status" value="1"/>
</dbReference>
<sequence>MGLLVKNHSFPGRDGVNELKTGYMSKPFISVNDIRAPPMGQTDAIAPLYANTTKTLVAGSKIGTQSSQVEEDDDEEETEEELGHTDTYANYVPSKLKIGLPHPDPVVETSSLASVEPPDVLYRVCIPERTMDMCSLSALQLEAVTYACQQHDTFLRGGERAGFLIGDGAGVGKGRTVAGVIFENYLLGRKRSLWFSVSNDLKFDAQRDLKFRYIKINSKENGYIRKGVIFATYSALIGESQSKNKYHTRLKQILHWCGKDFDGVIVLDECHKAKNLVPSGSSKPTKTGVTVLELQKQLPKARIIYCSATGASEPRNMAYMSRLGIWGGGTPFPDFQTFIQAVEKRGVGAMEIVAMDMKLRGMYMARQLSFQGCEARERFQRAANLMSGDPSFSKFMWGQFWSAHQRFFKYLCIAAKVKEAVRSAQEAVKMGKCVVIGLQSTGEARTLDALEEAGGELSDFVSTAK</sequence>
<dbReference type="SUPFAM" id="SSF52540">
    <property type="entry name" value="P-loop containing nucleoside triphosphate hydrolases"/>
    <property type="match status" value="1"/>
</dbReference>
<dbReference type="AlphaFoldDB" id="A0A2G8KL95"/>
<protein>
    <submittedName>
        <fullName evidence="6">Sbno1 protein</fullName>
    </submittedName>
</protein>
<evidence type="ECO:0000256" key="1">
    <source>
        <dbReference type="ARBA" id="ARBA00006992"/>
    </source>
</evidence>
<dbReference type="InterPro" id="IPR027417">
    <property type="entry name" value="P-loop_NTPase"/>
</dbReference>
<dbReference type="PANTHER" id="PTHR12706:SF30">
    <property type="entry name" value="PROTEIN STRAWBERRY NOTCH-RELATED"/>
    <property type="match status" value="1"/>
</dbReference>
<organism evidence="6 7">
    <name type="scientific">Stichopus japonicus</name>
    <name type="common">Sea cucumber</name>
    <dbReference type="NCBI Taxonomy" id="307972"/>
    <lineage>
        <taxon>Eukaryota</taxon>
        <taxon>Metazoa</taxon>
        <taxon>Echinodermata</taxon>
        <taxon>Eleutherozoa</taxon>
        <taxon>Echinozoa</taxon>
        <taxon>Holothuroidea</taxon>
        <taxon>Aspidochirotacea</taxon>
        <taxon>Aspidochirotida</taxon>
        <taxon>Stichopodidae</taxon>
        <taxon>Apostichopus</taxon>
    </lineage>
</organism>
<feature type="region of interest" description="Disordered" evidence="4">
    <location>
        <begin position="61"/>
        <end position="86"/>
    </location>
</feature>
<evidence type="ECO:0000256" key="3">
    <source>
        <dbReference type="ARBA" id="ARBA00023163"/>
    </source>
</evidence>
<dbReference type="GO" id="GO:0006355">
    <property type="term" value="P:regulation of DNA-templated transcription"/>
    <property type="evidence" value="ECO:0007669"/>
    <property type="project" value="InterPro"/>
</dbReference>
<evidence type="ECO:0000256" key="4">
    <source>
        <dbReference type="SAM" id="MobiDB-lite"/>
    </source>
</evidence>
<reference evidence="6 7" key="1">
    <citation type="journal article" date="2017" name="PLoS Biol.">
        <title>The sea cucumber genome provides insights into morphological evolution and visceral regeneration.</title>
        <authorList>
            <person name="Zhang X."/>
            <person name="Sun L."/>
            <person name="Yuan J."/>
            <person name="Sun Y."/>
            <person name="Gao Y."/>
            <person name="Zhang L."/>
            <person name="Li S."/>
            <person name="Dai H."/>
            <person name="Hamel J.F."/>
            <person name="Liu C."/>
            <person name="Yu Y."/>
            <person name="Liu S."/>
            <person name="Lin W."/>
            <person name="Guo K."/>
            <person name="Jin S."/>
            <person name="Xu P."/>
            <person name="Storey K.B."/>
            <person name="Huan P."/>
            <person name="Zhang T."/>
            <person name="Zhou Y."/>
            <person name="Zhang J."/>
            <person name="Lin C."/>
            <person name="Li X."/>
            <person name="Xing L."/>
            <person name="Huo D."/>
            <person name="Sun M."/>
            <person name="Wang L."/>
            <person name="Mercier A."/>
            <person name="Li F."/>
            <person name="Yang H."/>
            <person name="Xiang J."/>
        </authorList>
    </citation>
    <scope>NUCLEOTIDE SEQUENCE [LARGE SCALE GENOMIC DNA]</scope>
    <source>
        <strain evidence="6">Shaxun</strain>
        <tissue evidence="6">Muscle</tissue>
    </source>
</reference>
<dbReference type="GO" id="GO:0031490">
    <property type="term" value="F:chromatin DNA binding"/>
    <property type="evidence" value="ECO:0007669"/>
    <property type="project" value="TreeGrafter"/>
</dbReference>
<feature type="domain" description="Strawberry notch AAA" evidence="5">
    <location>
        <begin position="101"/>
        <end position="376"/>
    </location>
</feature>
<keyword evidence="7" id="KW-1185">Reference proteome</keyword>
<evidence type="ECO:0000259" key="5">
    <source>
        <dbReference type="Pfam" id="PF13872"/>
    </source>
</evidence>
<keyword evidence="3" id="KW-0804">Transcription</keyword>
<dbReference type="FunFam" id="3.40.50.300:FF:000342">
    <property type="entry name" value="Protein strawberry notch homolog 2"/>
    <property type="match status" value="1"/>
</dbReference>
<dbReference type="GO" id="GO:0005634">
    <property type="term" value="C:nucleus"/>
    <property type="evidence" value="ECO:0007669"/>
    <property type="project" value="TreeGrafter"/>
</dbReference>
<dbReference type="InterPro" id="IPR039187">
    <property type="entry name" value="SNO_AAA"/>
</dbReference>
<proteinExistence type="inferred from homology"/>
<dbReference type="InterPro" id="IPR026741">
    <property type="entry name" value="SNO"/>
</dbReference>
<dbReference type="Proteomes" id="UP000230750">
    <property type="component" value="Unassembled WGS sequence"/>
</dbReference>
<dbReference type="GO" id="GO:0042393">
    <property type="term" value="F:histone binding"/>
    <property type="evidence" value="ECO:0007669"/>
    <property type="project" value="TreeGrafter"/>
</dbReference>
<dbReference type="Pfam" id="PF13872">
    <property type="entry name" value="AAA_34"/>
    <property type="match status" value="1"/>
</dbReference>
<dbReference type="STRING" id="307972.A0A2G8KL95"/>
<feature type="compositionally biased region" description="Acidic residues" evidence="4">
    <location>
        <begin position="69"/>
        <end position="80"/>
    </location>
</feature>
<evidence type="ECO:0000313" key="7">
    <source>
        <dbReference type="Proteomes" id="UP000230750"/>
    </source>
</evidence>
<dbReference type="OrthoDB" id="421838at2759"/>
<accession>A0A2G8KL95</accession>
<dbReference type="PANTHER" id="PTHR12706">
    <property type="entry name" value="STRAWBERRY NOTCH-RELATED"/>
    <property type="match status" value="1"/>
</dbReference>
<gene>
    <name evidence="6" type="ORF">BSL78_14348</name>
</gene>
<comment type="similarity">
    <text evidence="1">Belongs to the SBNO family.</text>
</comment>